<feature type="transmembrane region" description="Helical" evidence="7">
    <location>
        <begin position="499"/>
        <end position="521"/>
    </location>
</feature>
<protein>
    <submittedName>
        <fullName evidence="9">Lipopolysaccharide biosynthesis protein</fullName>
    </submittedName>
</protein>
<feature type="transmembrane region" description="Helical" evidence="7">
    <location>
        <begin position="870"/>
        <end position="889"/>
    </location>
</feature>
<comment type="caution">
    <text evidence="9">The sequence shown here is derived from an EMBL/GenBank/DDBJ whole genome shotgun (WGS) entry which is preliminary data.</text>
</comment>
<feature type="transmembrane region" description="Helical" evidence="7">
    <location>
        <begin position="354"/>
        <end position="373"/>
    </location>
</feature>
<feature type="compositionally biased region" description="Basic and acidic residues" evidence="6">
    <location>
        <begin position="468"/>
        <end position="477"/>
    </location>
</feature>
<dbReference type="OrthoDB" id="3442067at2"/>
<dbReference type="InterPro" id="IPR007016">
    <property type="entry name" value="O-antigen_ligase-rel_domated"/>
</dbReference>
<dbReference type="InterPro" id="IPR002797">
    <property type="entry name" value="Polysacc_synth"/>
</dbReference>
<evidence type="ECO:0000256" key="5">
    <source>
        <dbReference type="ARBA" id="ARBA00023136"/>
    </source>
</evidence>
<dbReference type="PANTHER" id="PTHR30250:SF11">
    <property type="entry name" value="O-ANTIGEN TRANSPORTER-RELATED"/>
    <property type="match status" value="1"/>
</dbReference>
<feature type="domain" description="O-antigen ligase-related" evidence="8">
    <location>
        <begin position="212"/>
        <end position="362"/>
    </location>
</feature>
<organism evidence="9 10">
    <name type="scientific">Actinomadura syzygii</name>
    <dbReference type="NCBI Taxonomy" id="1427538"/>
    <lineage>
        <taxon>Bacteria</taxon>
        <taxon>Bacillati</taxon>
        <taxon>Actinomycetota</taxon>
        <taxon>Actinomycetes</taxon>
        <taxon>Streptosporangiales</taxon>
        <taxon>Thermomonosporaceae</taxon>
        <taxon>Actinomadura</taxon>
    </lineage>
</organism>
<feature type="transmembrane region" description="Helical" evidence="7">
    <location>
        <begin position="251"/>
        <end position="271"/>
    </location>
</feature>
<keyword evidence="3 7" id="KW-0812">Transmembrane</keyword>
<feature type="transmembrane region" description="Helical" evidence="7">
    <location>
        <begin position="533"/>
        <end position="555"/>
    </location>
</feature>
<evidence type="ECO:0000313" key="10">
    <source>
        <dbReference type="Proteomes" id="UP000322634"/>
    </source>
</evidence>
<evidence type="ECO:0000256" key="7">
    <source>
        <dbReference type="SAM" id="Phobius"/>
    </source>
</evidence>
<feature type="region of interest" description="Disordered" evidence="6">
    <location>
        <begin position="447"/>
        <end position="482"/>
    </location>
</feature>
<comment type="subcellular location">
    <subcellularLocation>
        <location evidence="1">Cell membrane</location>
        <topology evidence="1">Multi-pass membrane protein</topology>
    </subcellularLocation>
</comment>
<proteinExistence type="predicted"/>
<dbReference type="Pfam" id="PF04932">
    <property type="entry name" value="Wzy_C"/>
    <property type="match status" value="1"/>
</dbReference>
<keyword evidence="4 7" id="KW-1133">Transmembrane helix</keyword>
<evidence type="ECO:0000256" key="1">
    <source>
        <dbReference type="ARBA" id="ARBA00004651"/>
    </source>
</evidence>
<feature type="transmembrane region" description="Helical" evidence="7">
    <location>
        <begin position="28"/>
        <end position="46"/>
    </location>
</feature>
<dbReference type="Pfam" id="PF01943">
    <property type="entry name" value="Polysacc_synt"/>
    <property type="match status" value="1"/>
</dbReference>
<dbReference type="InterPro" id="IPR050833">
    <property type="entry name" value="Poly_Biosynth_Transport"/>
</dbReference>
<feature type="transmembrane region" description="Helical" evidence="7">
    <location>
        <begin position="212"/>
        <end position="239"/>
    </location>
</feature>
<evidence type="ECO:0000256" key="2">
    <source>
        <dbReference type="ARBA" id="ARBA00022475"/>
    </source>
</evidence>
<feature type="transmembrane region" description="Helical" evidence="7">
    <location>
        <begin position="140"/>
        <end position="160"/>
    </location>
</feature>
<evidence type="ECO:0000313" key="9">
    <source>
        <dbReference type="EMBL" id="TYC09923.1"/>
    </source>
</evidence>
<sequence length="916" mass="96844">MTAPPMTATIDAPARPFAEGAPPLKRRLRATSVVLVAGIASLPLLMPAGLPPGPGNTGLPDVALVGVTATMLLWAGTRRLPVRWPFLLPTLLTIIAGGIAAVVNDAGALTLVKDLFVLLWAVSIANLGRDPALLKVALRAFVWIGTCYALVMITGFVLGIEALSGKQLDGERAMFTFGDANYASNWFICVYFIARATRFPATPWRRWTVCGVLLAAEVLTGSNGGLLALVAAILLGYLFRLFREGKAHHAIAVGALAVFVGGGGIAVVTQVDIQPLLDRASEASPILRDSIGRTTGESTNSRSTVLATTVQMIEDQTHPWGIGPGRTEAEMLIRQETYVREAHNDYVASVLERGFLGGVALILLVFVLLLKCVRIARRNALTREYARLVPRPELFGALVAVFLISGLFYETLHYRHGWAFFGLIAALDLFGRREAAPEAVTTQRRRSGIRVASRQTAPPPVKPVAKPVLEKEPAPEKEPEEASAAKLKRRLIGLVAGNMAGRIGALASLGIATIMVARIGGPKLVGAFTLVRILPGLLCQLSSAGLPGAAPFFLARDGYDQSRVRPTLAWLTVIGATISGVGWLALSPLVFLVFFKSFGFWVTVAAAVPSFTQGFVSVGKGLLQGTDDQPGASLAIAVEEFVFLPIYLVLLTGWYGPGALIAGLVLADIAAAAWIARRLARRGFFAGWGRPDPKLGRSIAGYGFRGYLGQLIDLLQLRFDMALLGALAGPKVLGVYTVASKFAELVQLPGLAVNYVLYPDFAKEDRETATKRTSRLILPALGVSVLAALPLALVAGTALPWIFGDVFDDAVVPTYIRLAGVVTFGVTGLIMAYLYGVGRPGAASTGQGIGLVVVVVLGAVLIPTHGATGAAVATSLSFVATTAALLVWFQRVKNTTPKTASVKTTSVKTTSSTGKG</sequence>
<dbReference type="GO" id="GO:0005886">
    <property type="term" value="C:plasma membrane"/>
    <property type="evidence" value="ECO:0007669"/>
    <property type="project" value="UniProtKB-SubCell"/>
</dbReference>
<evidence type="ECO:0000256" key="6">
    <source>
        <dbReference type="SAM" id="MobiDB-lite"/>
    </source>
</evidence>
<feature type="transmembrane region" description="Helical" evidence="7">
    <location>
        <begin position="394"/>
        <end position="412"/>
    </location>
</feature>
<feature type="transmembrane region" description="Helical" evidence="7">
    <location>
        <begin position="567"/>
        <end position="586"/>
    </location>
</feature>
<dbReference type="RefSeq" id="WP_148353973.1">
    <property type="nucleotide sequence ID" value="NZ_JBHSBF010000005.1"/>
</dbReference>
<evidence type="ECO:0000259" key="8">
    <source>
        <dbReference type="Pfam" id="PF04932"/>
    </source>
</evidence>
<feature type="transmembrane region" description="Helical" evidence="7">
    <location>
        <begin position="815"/>
        <end position="836"/>
    </location>
</feature>
<dbReference type="PANTHER" id="PTHR30250">
    <property type="entry name" value="PST FAMILY PREDICTED COLANIC ACID TRANSPORTER"/>
    <property type="match status" value="1"/>
</dbReference>
<evidence type="ECO:0000256" key="3">
    <source>
        <dbReference type="ARBA" id="ARBA00022692"/>
    </source>
</evidence>
<accession>A0A5D0TW22</accession>
<keyword evidence="2" id="KW-1003">Cell membrane</keyword>
<feature type="transmembrane region" description="Helical" evidence="7">
    <location>
        <begin position="598"/>
        <end position="619"/>
    </location>
</feature>
<dbReference type="Proteomes" id="UP000322634">
    <property type="component" value="Unassembled WGS sequence"/>
</dbReference>
<feature type="transmembrane region" description="Helical" evidence="7">
    <location>
        <begin position="848"/>
        <end position="864"/>
    </location>
</feature>
<keyword evidence="5 7" id="KW-0472">Membrane</keyword>
<dbReference type="AlphaFoldDB" id="A0A5D0TW22"/>
<name>A0A5D0TW22_9ACTN</name>
<feature type="transmembrane region" description="Helical" evidence="7">
    <location>
        <begin position="58"/>
        <end position="77"/>
    </location>
</feature>
<feature type="transmembrane region" description="Helical" evidence="7">
    <location>
        <begin position="654"/>
        <end position="676"/>
    </location>
</feature>
<dbReference type="EMBL" id="VSFF01000013">
    <property type="protein sequence ID" value="TYC09923.1"/>
    <property type="molecule type" value="Genomic_DNA"/>
</dbReference>
<reference evidence="9 10" key="1">
    <citation type="submission" date="2019-08" db="EMBL/GenBank/DDBJ databases">
        <title>Actinomadura sp. nov. CYP1-5 isolated from mountain soil.</title>
        <authorList>
            <person name="Songsumanus A."/>
            <person name="Kuncharoen N."/>
            <person name="Kudo T."/>
            <person name="Yuki M."/>
            <person name="Igarashi Y."/>
            <person name="Tanasupawat S."/>
        </authorList>
    </citation>
    <scope>NUCLEOTIDE SEQUENCE [LARGE SCALE GENOMIC DNA]</scope>
    <source>
        <strain evidence="9 10">GKU157</strain>
    </source>
</reference>
<feature type="transmembrane region" description="Helical" evidence="7">
    <location>
        <begin position="84"/>
        <end position="103"/>
    </location>
</feature>
<feature type="transmembrane region" description="Helical" evidence="7">
    <location>
        <begin position="776"/>
        <end position="803"/>
    </location>
</feature>
<evidence type="ECO:0000256" key="4">
    <source>
        <dbReference type="ARBA" id="ARBA00022989"/>
    </source>
</evidence>
<keyword evidence="10" id="KW-1185">Reference proteome</keyword>
<gene>
    <name evidence="9" type="ORF">FXF65_32960</name>
</gene>